<feature type="non-terminal residue" evidence="2">
    <location>
        <position position="76"/>
    </location>
</feature>
<name>A0A8S3EAD4_9BILA</name>
<proteinExistence type="predicted"/>
<dbReference type="EMBL" id="CAJOBI010221724">
    <property type="protein sequence ID" value="CAF5043080.1"/>
    <property type="molecule type" value="Genomic_DNA"/>
</dbReference>
<reference evidence="2" key="1">
    <citation type="submission" date="2021-02" db="EMBL/GenBank/DDBJ databases">
        <authorList>
            <person name="Nowell W R."/>
        </authorList>
    </citation>
    <scope>NUCLEOTIDE SEQUENCE</scope>
</reference>
<feature type="region of interest" description="Disordered" evidence="1">
    <location>
        <begin position="13"/>
        <end position="54"/>
    </location>
</feature>
<sequence>DRALFTFELHSIAKSTQSSTQNNEKDKNVDEVAEEEEEEEEDPHVSTLVHGSPSKKDFLDKLKALKQSDIKEGDDM</sequence>
<dbReference type="AlphaFoldDB" id="A0A8S3EAD4"/>
<evidence type="ECO:0000313" key="3">
    <source>
        <dbReference type="Proteomes" id="UP000676336"/>
    </source>
</evidence>
<comment type="caution">
    <text evidence="2">The sequence shown here is derived from an EMBL/GenBank/DDBJ whole genome shotgun (WGS) entry which is preliminary data.</text>
</comment>
<evidence type="ECO:0000313" key="2">
    <source>
        <dbReference type="EMBL" id="CAF5043080.1"/>
    </source>
</evidence>
<dbReference type="Proteomes" id="UP000676336">
    <property type="component" value="Unassembled WGS sequence"/>
</dbReference>
<evidence type="ECO:0000256" key="1">
    <source>
        <dbReference type="SAM" id="MobiDB-lite"/>
    </source>
</evidence>
<gene>
    <name evidence="2" type="ORF">SMN809_LOCUS58753</name>
</gene>
<feature type="compositionally biased region" description="Acidic residues" evidence="1">
    <location>
        <begin position="31"/>
        <end position="42"/>
    </location>
</feature>
<feature type="compositionally biased region" description="Polar residues" evidence="1">
    <location>
        <begin position="13"/>
        <end position="22"/>
    </location>
</feature>
<feature type="non-terminal residue" evidence="2">
    <location>
        <position position="1"/>
    </location>
</feature>
<protein>
    <submittedName>
        <fullName evidence="2">Uncharacterized protein</fullName>
    </submittedName>
</protein>
<accession>A0A8S3EAD4</accession>
<organism evidence="2 3">
    <name type="scientific">Rotaria magnacalcarata</name>
    <dbReference type="NCBI Taxonomy" id="392030"/>
    <lineage>
        <taxon>Eukaryota</taxon>
        <taxon>Metazoa</taxon>
        <taxon>Spiralia</taxon>
        <taxon>Gnathifera</taxon>
        <taxon>Rotifera</taxon>
        <taxon>Eurotatoria</taxon>
        <taxon>Bdelloidea</taxon>
        <taxon>Philodinida</taxon>
        <taxon>Philodinidae</taxon>
        <taxon>Rotaria</taxon>
    </lineage>
</organism>